<dbReference type="PANTHER" id="PTHR30329:SF21">
    <property type="entry name" value="LIPOPROTEIN YIAD-RELATED"/>
    <property type="match status" value="1"/>
</dbReference>
<dbReference type="InterPro" id="IPR006665">
    <property type="entry name" value="OmpA-like"/>
</dbReference>
<dbReference type="EMBL" id="JAOVZO020000018">
    <property type="protein sequence ID" value="MDC8013822.1"/>
    <property type="molecule type" value="Genomic_DNA"/>
</dbReference>
<dbReference type="InterPro" id="IPR006664">
    <property type="entry name" value="OMP_bac"/>
</dbReference>
<dbReference type="RefSeq" id="WP_263541467.1">
    <property type="nucleotide sequence ID" value="NZ_JAOVZO020000018.1"/>
</dbReference>
<reference evidence="7" key="1">
    <citation type="submission" date="2023-02" db="EMBL/GenBank/DDBJ databases">
        <title>Tahibacter soli sp. nov. isolated from soil.</title>
        <authorList>
            <person name="Baek J.H."/>
            <person name="Lee J.K."/>
            <person name="Choi D.G."/>
            <person name="Jeon C.O."/>
        </authorList>
    </citation>
    <scope>NUCLEOTIDE SEQUENCE</scope>
    <source>
        <strain evidence="7">BL</strain>
    </source>
</reference>
<dbReference type="AlphaFoldDB" id="A0A9X3YK85"/>
<dbReference type="PRINTS" id="PR01021">
    <property type="entry name" value="OMPADOMAIN"/>
</dbReference>
<keyword evidence="3" id="KW-0998">Cell outer membrane</keyword>
<proteinExistence type="predicted"/>
<keyword evidence="5" id="KW-0732">Signal</keyword>
<dbReference type="NCBIfam" id="NF012211">
    <property type="entry name" value="tand_rpt_95"/>
    <property type="match status" value="3"/>
</dbReference>
<gene>
    <name evidence="7" type="ORF">OD750_014865</name>
</gene>
<sequence>MHRSLLALSIALALSAPVAAQDNATPEERRPAVDPSVPLTYVGPNARVSLGVNQDGDVGGEGLGVFGFDGDSAWIAQFWLAEHGAGGVQLDYHFLWGGKTRQDTIDNPDSVRVGKAFVAVDQNVWHDRKATLGMGYEKDDFFVDGYVSGGITGSRFVSSAASTVTDILTGVENGRQYTQTSTTRTVVDAFERPYEAGVGVRVGKHFEDSLWRVRGGLDYERGRYNSDQFTLSAGVDKYFRNSGWSLSLEGEHVRKKGDFEIDRNDDRGWLFVRYDFGDTFRPKQPYREVQVERTEAVAAAPAEMQVVRNEVKLDGDAFFDFDRSTLRPDAVAALTELIAKANGTKRVSRIRIVGHTDSVGTDAYNQRLSERRAKAAADYLISQGVSAAEIDTAGDGERNPAYPNDTRANRQKNRRVDVEFLTIEETAAPVAPEPKKIVEWKREPVPAPAAWIERALRNPAQHKRTVDVYRFEKSSSTTTLGPRVFANRPPDARDDTATVPRNAAATPIAVLANDVDPDGDPLTITATGAPAHGTATIAGGVVNYTPVTGYVGTDTFTYTIADGMGGTDTATVTITIGADGNRPPVAQDDTASTQPATPVTIAVLSNDSDPDGDTLSVASVGTPANGTAALGANGAVTYTPAAGFTGTDTFTYTVSDGKGGTATARVTVTIGAAGNRAPIAVDDTANVLKGGGADINVLANDTDPDGDRLRVVSVENLGPHQATVTINPDGTIRFEHVHGTEGAGRLRYTITDDHGHEATAIVVVFVTNVPNP</sequence>
<organism evidence="7 8">
    <name type="scientific">Tahibacter soli</name>
    <dbReference type="NCBI Taxonomy" id="2983605"/>
    <lineage>
        <taxon>Bacteria</taxon>
        <taxon>Pseudomonadati</taxon>
        <taxon>Pseudomonadota</taxon>
        <taxon>Gammaproteobacteria</taxon>
        <taxon>Lysobacterales</taxon>
        <taxon>Rhodanobacteraceae</taxon>
        <taxon>Tahibacter</taxon>
    </lineage>
</organism>
<evidence type="ECO:0000256" key="5">
    <source>
        <dbReference type="SAM" id="SignalP"/>
    </source>
</evidence>
<name>A0A9X3YK85_9GAMM</name>
<dbReference type="Pfam" id="PF17963">
    <property type="entry name" value="Big_9"/>
    <property type="match status" value="3"/>
</dbReference>
<evidence type="ECO:0000313" key="8">
    <source>
        <dbReference type="Proteomes" id="UP001139971"/>
    </source>
</evidence>
<dbReference type="InterPro" id="IPR050330">
    <property type="entry name" value="Bact_OuterMem_StrucFunc"/>
</dbReference>
<feature type="signal peptide" evidence="5">
    <location>
        <begin position="1"/>
        <end position="20"/>
    </location>
</feature>
<keyword evidence="8" id="KW-1185">Reference proteome</keyword>
<dbReference type="Proteomes" id="UP001139971">
    <property type="component" value="Unassembled WGS sequence"/>
</dbReference>
<evidence type="ECO:0000256" key="1">
    <source>
        <dbReference type="ARBA" id="ARBA00004442"/>
    </source>
</evidence>
<evidence type="ECO:0000259" key="6">
    <source>
        <dbReference type="PROSITE" id="PS51123"/>
    </source>
</evidence>
<comment type="subcellular location">
    <subcellularLocation>
        <location evidence="1">Cell outer membrane</location>
    </subcellularLocation>
</comment>
<dbReference type="Gene3D" id="2.60.40.2810">
    <property type="match status" value="3"/>
</dbReference>
<dbReference type="GO" id="GO:0009279">
    <property type="term" value="C:cell outer membrane"/>
    <property type="evidence" value="ECO:0007669"/>
    <property type="project" value="UniProtKB-SubCell"/>
</dbReference>
<evidence type="ECO:0000256" key="4">
    <source>
        <dbReference type="PROSITE-ProRule" id="PRU00473"/>
    </source>
</evidence>
<feature type="chain" id="PRO_5040766189" evidence="5">
    <location>
        <begin position="21"/>
        <end position="772"/>
    </location>
</feature>
<protein>
    <submittedName>
        <fullName evidence="7">Ig-like domain-containing protein</fullName>
    </submittedName>
</protein>
<accession>A0A9X3YK85</accession>
<dbReference type="CDD" id="cd07185">
    <property type="entry name" value="OmpA_C-like"/>
    <property type="match status" value="1"/>
</dbReference>
<dbReference type="InterPro" id="IPR036737">
    <property type="entry name" value="OmpA-like_sf"/>
</dbReference>
<dbReference type="SUPFAM" id="SSF103088">
    <property type="entry name" value="OmpA-like"/>
    <property type="match status" value="1"/>
</dbReference>
<dbReference type="Pfam" id="PF00691">
    <property type="entry name" value="OmpA"/>
    <property type="match status" value="1"/>
</dbReference>
<evidence type="ECO:0000313" key="7">
    <source>
        <dbReference type="EMBL" id="MDC8013822.1"/>
    </source>
</evidence>
<comment type="caution">
    <text evidence="7">The sequence shown here is derived from an EMBL/GenBank/DDBJ whole genome shotgun (WGS) entry which is preliminary data.</text>
</comment>
<dbReference type="PROSITE" id="PS51123">
    <property type="entry name" value="OMPA_2"/>
    <property type="match status" value="1"/>
</dbReference>
<evidence type="ECO:0000256" key="2">
    <source>
        <dbReference type="ARBA" id="ARBA00023136"/>
    </source>
</evidence>
<feature type="domain" description="OmpA-like" evidence="6">
    <location>
        <begin position="306"/>
        <end position="424"/>
    </location>
</feature>
<dbReference type="PANTHER" id="PTHR30329">
    <property type="entry name" value="STATOR ELEMENT OF FLAGELLAR MOTOR COMPLEX"/>
    <property type="match status" value="1"/>
</dbReference>
<dbReference type="PROSITE" id="PS01068">
    <property type="entry name" value="OMPA_1"/>
    <property type="match status" value="1"/>
</dbReference>
<evidence type="ECO:0000256" key="3">
    <source>
        <dbReference type="ARBA" id="ARBA00023237"/>
    </source>
</evidence>
<dbReference type="InterPro" id="IPR006690">
    <property type="entry name" value="OMPA-like_CS"/>
</dbReference>
<dbReference type="Gene3D" id="3.30.1330.60">
    <property type="entry name" value="OmpA-like domain"/>
    <property type="match status" value="1"/>
</dbReference>
<keyword evidence="2 4" id="KW-0472">Membrane</keyword>